<dbReference type="InterPro" id="IPR003033">
    <property type="entry name" value="SCP2_sterol-bd_dom"/>
</dbReference>
<dbReference type="InterPro" id="IPR051338">
    <property type="entry name" value="NodU/CmcH_Carbamoyltrnsfr"/>
</dbReference>
<evidence type="ECO:0000313" key="6">
    <source>
        <dbReference type="Proteomes" id="UP000315369"/>
    </source>
</evidence>
<dbReference type="Pfam" id="PF16861">
    <property type="entry name" value="Carbam_trans_C"/>
    <property type="match status" value="1"/>
</dbReference>
<dbReference type="SUPFAM" id="SSF55718">
    <property type="entry name" value="SCP-like"/>
    <property type="match status" value="1"/>
</dbReference>
<organism evidence="5 6">
    <name type="scientific">Myxococcus llanfairpwllgwyngyllgogerychwyrndrobwllllantysiliogogogochensis</name>
    <dbReference type="NCBI Taxonomy" id="2590453"/>
    <lineage>
        <taxon>Bacteria</taxon>
        <taxon>Pseudomonadati</taxon>
        <taxon>Myxococcota</taxon>
        <taxon>Myxococcia</taxon>
        <taxon>Myxococcales</taxon>
        <taxon>Cystobacterineae</taxon>
        <taxon>Myxococcaceae</taxon>
        <taxon>Myxococcus</taxon>
    </lineage>
</organism>
<dbReference type="PANTHER" id="PTHR34847:SF1">
    <property type="entry name" value="NODULATION PROTEIN U"/>
    <property type="match status" value="1"/>
</dbReference>
<dbReference type="InterPro" id="IPR043129">
    <property type="entry name" value="ATPase_NBD"/>
</dbReference>
<dbReference type="InterPro" id="IPR036527">
    <property type="entry name" value="SCP2_sterol-bd_dom_sf"/>
</dbReference>
<evidence type="ECO:0000256" key="1">
    <source>
        <dbReference type="ARBA" id="ARBA00006129"/>
    </source>
</evidence>
<proteinExistence type="inferred from homology"/>
<dbReference type="Gene3D" id="3.30.1050.10">
    <property type="entry name" value="SCP2 sterol-binding domain"/>
    <property type="match status" value="1"/>
</dbReference>
<dbReference type="CDD" id="cd24098">
    <property type="entry name" value="ASKHA_NBD_TobZ_N"/>
    <property type="match status" value="1"/>
</dbReference>
<dbReference type="Gene3D" id="3.90.870.20">
    <property type="entry name" value="Carbamoyltransferase, C-terminal domain"/>
    <property type="match status" value="1"/>
</dbReference>
<comment type="similarity">
    <text evidence="1">Belongs to the NodU/CmcH family.</text>
</comment>
<dbReference type="PANTHER" id="PTHR34847">
    <property type="entry name" value="NODULATION PROTEIN U"/>
    <property type="match status" value="1"/>
</dbReference>
<gene>
    <name evidence="5" type="ORF">FJV41_01835</name>
</gene>
<dbReference type="AlphaFoldDB" id="A0A540X8V2"/>
<feature type="domain" description="Carbamoyltransferase" evidence="3">
    <location>
        <begin position="69"/>
        <end position="341"/>
    </location>
</feature>
<evidence type="ECO:0000259" key="3">
    <source>
        <dbReference type="Pfam" id="PF02543"/>
    </source>
</evidence>
<accession>A0A540X8V2</accession>
<evidence type="ECO:0000259" key="2">
    <source>
        <dbReference type="Pfam" id="PF02036"/>
    </source>
</evidence>
<feature type="domain" description="SCP2" evidence="2">
    <location>
        <begin position="590"/>
        <end position="676"/>
    </location>
</feature>
<dbReference type="RefSeq" id="WP_141640637.1">
    <property type="nucleotide sequence ID" value="NZ_VIFM01000004.1"/>
</dbReference>
<feature type="domain" description="Carbamoyltransferase C-terminal" evidence="4">
    <location>
        <begin position="395"/>
        <end position="562"/>
    </location>
</feature>
<name>A0A540X8V2_9BACT</name>
<protein>
    <submittedName>
        <fullName evidence="5">Transferase</fullName>
    </submittedName>
</protein>
<dbReference type="Proteomes" id="UP000315369">
    <property type="component" value="Unassembled WGS sequence"/>
</dbReference>
<dbReference type="InterPro" id="IPR031730">
    <property type="entry name" value="Carbam_trans_C"/>
</dbReference>
<evidence type="ECO:0000313" key="5">
    <source>
        <dbReference type="EMBL" id="TQF17733.1"/>
    </source>
</evidence>
<dbReference type="SUPFAM" id="SSF53067">
    <property type="entry name" value="Actin-like ATPase domain"/>
    <property type="match status" value="1"/>
</dbReference>
<dbReference type="Gene3D" id="3.30.420.40">
    <property type="match status" value="2"/>
</dbReference>
<comment type="caution">
    <text evidence="5">The sequence shown here is derived from an EMBL/GenBank/DDBJ whole genome shotgun (WGS) entry which is preliminary data.</text>
</comment>
<evidence type="ECO:0000259" key="4">
    <source>
        <dbReference type="Pfam" id="PF16861"/>
    </source>
</evidence>
<keyword evidence="6" id="KW-1185">Reference proteome</keyword>
<dbReference type="Pfam" id="PF02543">
    <property type="entry name" value="Carbam_trans_N"/>
    <property type="match status" value="1"/>
</dbReference>
<dbReference type="InterPro" id="IPR038152">
    <property type="entry name" value="Carbam_trans_C_sf"/>
</dbReference>
<dbReference type="OrthoDB" id="9780777at2"/>
<dbReference type="InterPro" id="IPR003696">
    <property type="entry name" value="Carbtransf_dom"/>
</dbReference>
<dbReference type="Pfam" id="PF02036">
    <property type="entry name" value="SCP2"/>
    <property type="match status" value="1"/>
</dbReference>
<sequence>MARNVKSTYVLGTGLSHDGSACLIKDGRICVAIEKERITRRKHDGGNDSDAVSYCLQAEGITIDDVAVVVQNDNFGMLVGADDWFQGPRVVKGTNVPLVTISHHLAHAFSAICASPFDEASVLIIDGSGNSFDDCLDREGCTLGVTPAKELEHLYFEKDSYYHYEQGRMRPVYKDFSEAGMGIKQYPMRPNFTMHSIGGMYLAASVYVFAGFEDPGKLMGLAPFGRPNQHDFPIFDLKDGRVFVRYDWMERFTRPARNKTDFKEGFQAHADFAWWLQREVERALLYVVNHRYEQAPSDNLVYAGGVALNAVANRVIRTQSRFKNMFIQPAAGDNGLAVGCAYYGWQEVLKRERVKATGSSAFGRHYRRDEVDAALKNHDDLLKEEPAQDVYRRTAELLADGKVVGWFQGGSELGPRALGHRSILADPRLPEMRDFINSKVKFREDFRPFAPSVLREDCSTYFDCDYESPYMVMVAPVRPEWRSRIPSVVHQDFSARIQTVTEDVSPAYYRLLKQFKEVTGISVLLNTSFNRKGMPIVETPEEAIRFFLSCALDALVLEDRIFFKVATRTSVDLPLDKLLLERIKPALERNVEEAKRIGGVFELRLSGVRTFTMDLSRQQPTLFEGRQKTPDVVLELSESDFQRLYNDPNEAQSLFGQGKISVNGDPARALQVARILRMS</sequence>
<dbReference type="GO" id="GO:0016740">
    <property type="term" value="F:transferase activity"/>
    <property type="evidence" value="ECO:0007669"/>
    <property type="project" value="UniProtKB-KW"/>
</dbReference>
<reference evidence="5 6" key="1">
    <citation type="submission" date="2019-06" db="EMBL/GenBank/DDBJ databases">
        <authorList>
            <person name="Livingstone P."/>
            <person name="Whitworth D."/>
        </authorList>
    </citation>
    <scope>NUCLEOTIDE SEQUENCE [LARGE SCALE GENOMIC DNA]</scope>
    <source>
        <strain evidence="5 6">AM401</strain>
    </source>
</reference>
<dbReference type="EMBL" id="VIFM01000004">
    <property type="protein sequence ID" value="TQF17733.1"/>
    <property type="molecule type" value="Genomic_DNA"/>
</dbReference>
<keyword evidence="5" id="KW-0808">Transferase</keyword>